<feature type="domain" description="Integrase catalytic" evidence="1">
    <location>
        <begin position="3"/>
        <end position="61"/>
    </location>
</feature>
<accession>A0ABX0LDQ0</accession>
<dbReference type="PANTHER" id="PTHR47515:SF1">
    <property type="entry name" value="BLR2054 PROTEIN"/>
    <property type="match status" value="1"/>
</dbReference>
<gene>
    <name evidence="2" type="ORF">HA052_09630</name>
</gene>
<sequence length="98" mass="11567">MPQLIRPSKPVENTFIENFNGHSREELKPVFHNWPGARQTIEAWRPSYNHACPHNALNYPTLVEFREKSLTPTKLDRHLIGNIQTVERQSLWNQFFSI</sequence>
<dbReference type="EMBL" id="JAAOMA010000011">
    <property type="protein sequence ID" value="NHR05462.1"/>
    <property type="molecule type" value="Genomic_DNA"/>
</dbReference>
<name>A0ABX0LDQ0_9NEIS</name>
<keyword evidence="3" id="KW-1185">Reference proteome</keyword>
<protein>
    <submittedName>
        <fullName evidence="2">Transposase</fullName>
    </submittedName>
</protein>
<dbReference type="SUPFAM" id="SSF53098">
    <property type="entry name" value="Ribonuclease H-like"/>
    <property type="match status" value="1"/>
</dbReference>
<dbReference type="Proteomes" id="UP001515641">
    <property type="component" value="Unassembled WGS sequence"/>
</dbReference>
<organism evidence="2 3">
    <name type="scientific">Chromobacterium fluminis</name>
    <dbReference type="NCBI Taxonomy" id="3044269"/>
    <lineage>
        <taxon>Bacteria</taxon>
        <taxon>Pseudomonadati</taxon>
        <taxon>Pseudomonadota</taxon>
        <taxon>Betaproteobacteria</taxon>
        <taxon>Neisseriales</taxon>
        <taxon>Chromobacteriaceae</taxon>
        <taxon>Chromobacterium</taxon>
    </lineage>
</organism>
<proteinExistence type="predicted"/>
<evidence type="ECO:0000259" key="1">
    <source>
        <dbReference type="Pfam" id="PF13683"/>
    </source>
</evidence>
<reference evidence="2 3" key="1">
    <citation type="submission" date="2020-03" db="EMBL/GenBank/DDBJ databases">
        <title>Draft genome sequence of environmentally isolated cultures.</title>
        <authorList>
            <person name="Wilson H.S."/>
            <person name="De Leon M.E."/>
        </authorList>
    </citation>
    <scope>NUCLEOTIDE SEQUENCE [LARGE SCALE GENOMIC DNA]</scope>
    <source>
        <strain evidence="2 3">HSC-31F16</strain>
    </source>
</reference>
<dbReference type="Pfam" id="PF13683">
    <property type="entry name" value="rve_3"/>
    <property type="match status" value="1"/>
</dbReference>
<dbReference type="PANTHER" id="PTHR47515">
    <property type="entry name" value="LOW CALCIUM RESPONSE LOCUS PROTEIN T"/>
    <property type="match status" value="1"/>
</dbReference>
<dbReference type="RefSeq" id="WP_166451766.1">
    <property type="nucleotide sequence ID" value="NZ_JAAOMA010000011.1"/>
</dbReference>
<evidence type="ECO:0000313" key="3">
    <source>
        <dbReference type="Proteomes" id="UP001515641"/>
    </source>
</evidence>
<dbReference type="InterPro" id="IPR001584">
    <property type="entry name" value="Integrase_cat-core"/>
</dbReference>
<evidence type="ECO:0000313" key="2">
    <source>
        <dbReference type="EMBL" id="NHR05462.1"/>
    </source>
</evidence>
<comment type="caution">
    <text evidence="2">The sequence shown here is derived from an EMBL/GenBank/DDBJ whole genome shotgun (WGS) entry which is preliminary data.</text>
</comment>
<dbReference type="InterPro" id="IPR012337">
    <property type="entry name" value="RNaseH-like_sf"/>
</dbReference>